<comment type="similarity">
    <text evidence="8 9">Belongs to the TonB-dependent receptor family.</text>
</comment>
<evidence type="ECO:0000256" key="6">
    <source>
        <dbReference type="ARBA" id="ARBA00023136"/>
    </source>
</evidence>
<evidence type="ECO:0000256" key="10">
    <source>
        <dbReference type="SAM" id="MobiDB-lite"/>
    </source>
</evidence>
<evidence type="ECO:0000313" key="14">
    <source>
        <dbReference type="Proteomes" id="UP000315751"/>
    </source>
</evidence>
<proteinExistence type="inferred from homology"/>
<reference evidence="13 14" key="1">
    <citation type="submission" date="2019-06" db="EMBL/GenBank/DDBJ databases">
        <title>Genomic Encyclopedia of Type Strains, Phase IV (KMG-V): Genome sequencing to study the core and pangenomes of soil and plant-associated prokaryotes.</title>
        <authorList>
            <person name="Whitman W."/>
        </authorList>
    </citation>
    <scope>NUCLEOTIDE SEQUENCE [LARGE SCALE GENOMIC DNA]</scope>
    <source>
        <strain evidence="13 14">BR 11622</strain>
    </source>
</reference>
<evidence type="ECO:0000256" key="8">
    <source>
        <dbReference type="PROSITE-ProRule" id="PRU01360"/>
    </source>
</evidence>
<dbReference type="Gene3D" id="2.40.170.20">
    <property type="entry name" value="TonB-dependent receptor, beta-barrel domain"/>
    <property type="match status" value="1"/>
</dbReference>
<keyword evidence="2 8" id="KW-0813">Transport</keyword>
<evidence type="ECO:0000256" key="4">
    <source>
        <dbReference type="ARBA" id="ARBA00022692"/>
    </source>
</evidence>
<dbReference type="AlphaFoldDB" id="A0A560HCV0"/>
<feature type="region of interest" description="Disordered" evidence="10">
    <location>
        <begin position="245"/>
        <end position="268"/>
    </location>
</feature>
<evidence type="ECO:0000259" key="11">
    <source>
        <dbReference type="Pfam" id="PF00593"/>
    </source>
</evidence>
<protein>
    <submittedName>
        <fullName evidence="13">Iron complex outermembrane receptor protein</fullName>
    </submittedName>
</protein>
<dbReference type="Gene3D" id="2.170.130.10">
    <property type="entry name" value="TonB-dependent receptor, plug domain"/>
    <property type="match status" value="1"/>
</dbReference>
<comment type="caution">
    <text evidence="13">The sequence shown here is derived from an EMBL/GenBank/DDBJ whole genome shotgun (WGS) entry which is preliminary data.</text>
</comment>
<dbReference type="PANTHER" id="PTHR47234:SF3">
    <property type="entry name" value="SECRETIN_TONB SHORT N-TERMINAL DOMAIN-CONTAINING PROTEIN"/>
    <property type="match status" value="1"/>
</dbReference>
<sequence length="835" mass="88998">MSITLTSLFPAGDLPSRRRQAATALALILGASFPIAAARAADPAPQQANATSANGTLSDLDEVVVTGTRRSDRTVASSPVPIDVLPVEELEKTGLVQTTQMLRALVPSFNFPQPANTDGTDHVRPATLRGLSPDQTLVLVNGKRRHVSAVLNLNGSVGRGSDAVDLNTIPSIAIEKIEVLRDGAAAQYGSDAIAGVINIRLKGQDSGGSAAVEYGEYGAGDGQTGRVEANVGLPLPRNGYVTLSAEAHRSRPTDRSGDDPRQQYLTAGDPREATFNRHDSRFGDPLDKEYNLFLNASLPVNDKAEIYAFASLGQRDGQSAGFFRRPLDARTVRALTPDGYLPYITSKQLDLSTTVGARGDLPDDWSYDLSVNYGRNRFDYGVENSVNVSLGTASPRNFYAGELVSDELVGNLDVRKLAHVGFLPDTLSIAVGTEVRREDYTIKAGEPASYINGGVPVLDGPSKGTVAAPGAQVFPGFQPADAGTNSRGSVGTYAELETKLTPDFLVNLAGRYEHYSDFGDTTNGELSAKYDLISALSVRGAISTGFRAPSLAQSHYSATSTVFINSVPYDVRTFPVTDPAAKALGAEPLKPEKSTNYSAGLVFRPADNFYATVDFYQIDINDRIVLSENLTGAAVVRLLAANGVTGVGGGRFFTNAVDTRTRGVDIVGRYAIDLGAVGSLSLTAGLNLNDTEVTRVEGNPSQLASLGSTVFRFGRSEKGRIEKGQPKNKLNLAATYDWDKLSTTVRTTRYGSTTSLDSSNPALDQTYGAKWITDIAISYQVTDAIGVTVGADNVFDVYPDKVIAANSTSGIYPYSNYSPFGFNGAFYYGRVSYKF</sequence>
<keyword evidence="4 8" id="KW-0812">Transmembrane</keyword>
<dbReference type="CDD" id="cd01347">
    <property type="entry name" value="ligand_gated_channel"/>
    <property type="match status" value="1"/>
</dbReference>
<evidence type="ECO:0000256" key="2">
    <source>
        <dbReference type="ARBA" id="ARBA00022448"/>
    </source>
</evidence>
<feature type="compositionally biased region" description="Basic and acidic residues" evidence="10">
    <location>
        <begin position="246"/>
        <end position="261"/>
    </location>
</feature>
<dbReference type="Pfam" id="PF00593">
    <property type="entry name" value="TonB_dep_Rec_b-barrel"/>
    <property type="match status" value="1"/>
</dbReference>
<name>A0A560HCV0_9PROT</name>
<accession>A0A560HCV0</accession>
<feature type="domain" description="TonB-dependent receptor-like beta-barrel" evidence="11">
    <location>
        <begin position="316"/>
        <end position="794"/>
    </location>
</feature>
<keyword evidence="7 8" id="KW-0998">Cell outer membrane</keyword>
<dbReference type="RefSeq" id="WP_186455711.1">
    <property type="nucleotide sequence ID" value="NZ_VITR01000005.1"/>
</dbReference>
<feature type="domain" description="TonB-dependent receptor plug" evidence="12">
    <location>
        <begin position="76"/>
        <end position="196"/>
    </location>
</feature>
<dbReference type="PROSITE" id="PS52016">
    <property type="entry name" value="TONB_DEPENDENT_REC_3"/>
    <property type="match status" value="1"/>
</dbReference>
<keyword evidence="6 8" id="KW-0472">Membrane</keyword>
<keyword evidence="13" id="KW-0675">Receptor</keyword>
<dbReference type="GO" id="GO:0009279">
    <property type="term" value="C:cell outer membrane"/>
    <property type="evidence" value="ECO:0007669"/>
    <property type="project" value="UniProtKB-SubCell"/>
</dbReference>
<evidence type="ECO:0000256" key="7">
    <source>
        <dbReference type="ARBA" id="ARBA00023237"/>
    </source>
</evidence>
<keyword evidence="5 9" id="KW-0798">TonB box</keyword>
<evidence type="ECO:0000256" key="9">
    <source>
        <dbReference type="RuleBase" id="RU003357"/>
    </source>
</evidence>
<gene>
    <name evidence="13" type="ORF">FBZ90_105187</name>
</gene>
<dbReference type="Proteomes" id="UP000315751">
    <property type="component" value="Unassembled WGS sequence"/>
</dbReference>
<dbReference type="InterPro" id="IPR037066">
    <property type="entry name" value="Plug_dom_sf"/>
</dbReference>
<dbReference type="SUPFAM" id="SSF56935">
    <property type="entry name" value="Porins"/>
    <property type="match status" value="1"/>
</dbReference>
<evidence type="ECO:0000256" key="5">
    <source>
        <dbReference type="ARBA" id="ARBA00023077"/>
    </source>
</evidence>
<evidence type="ECO:0000256" key="3">
    <source>
        <dbReference type="ARBA" id="ARBA00022452"/>
    </source>
</evidence>
<dbReference type="Pfam" id="PF07715">
    <property type="entry name" value="Plug"/>
    <property type="match status" value="1"/>
</dbReference>
<dbReference type="PANTHER" id="PTHR47234">
    <property type="match status" value="1"/>
</dbReference>
<dbReference type="EMBL" id="VITR01000005">
    <property type="protein sequence ID" value="TWB43374.1"/>
    <property type="molecule type" value="Genomic_DNA"/>
</dbReference>
<dbReference type="InterPro" id="IPR012910">
    <property type="entry name" value="Plug_dom"/>
</dbReference>
<dbReference type="InterPro" id="IPR039426">
    <property type="entry name" value="TonB-dep_rcpt-like"/>
</dbReference>
<evidence type="ECO:0000313" key="13">
    <source>
        <dbReference type="EMBL" id="TWB43374.1"/>
    </source>
</evidence>
<keyword evidence="14" id="KW-1185">Reference proteome</keyword>
<comment type="subcellular location">
    <subcellularLocation>
        <location evidence="1 8">Cell outer membrane</location>
        <topology evidence="1 8">Multi-pass membrane protein</topology>
    </subcellularLocation>
</comment>
<keyword evidence="3 8" id="KW-1134">Transmembrane beta strand</keyword>
<evidence type="ECO:0000256" key="1">
    <source>
        <dbReference type="ARBA" id="ARBA00004571"/>
    </source>
</evidence>
<dbReference type="InterPro" id="IPR000531">
    <property type="entry name" value="Beta-barrel_TonB"/>
</dbReference>
<organism evidence="13 14">
    <name type="scientific">Nitrospirillum amazonense</name>
    <dbReference type="NCBI Taxonomy" id="28077"/>
    <lineage>
        <taxon>Bacteria</taxon>
        <taxon>Pseudomonadati</taxon>
        <taxon>Pseudomonadota</taxon>
        <taxon>Alphaproteobacteria</taxon>
        <taxon>Rhodospirillales</taxon>
        <taxon>Azospirillaceae</taxon>
        <taxon>Nitrospirillum</taxon>
    </lineage>
</organism>
<dbReference type="InterPro" id="IPR036942">
    <property type="entry name" value="Beta-barrel_TonB_sf"/>
</dbReference>
<evidence type="ECO:0000259" key="12">
    <source>
        <dbReference type="Pfam" id="PF07715"/>
    </source>
</evidence>